<dbReference type="EMBL" id="JAUKUD010000002">
    <property type="protein sequence ID" value="KAK0752557.1"/>
    <property type="molecule type" value="Genomic_DNA"/>
</dbReference>
<dbReference type="AlphaFoldDB" id="A0AA40F7S0"/>
<dbReference type="InterPro" id="IPR051615">
    <property type="entry name" value="Transcr_Regulatory_Elem"/>
</dbReference>
<protein>
    <recommendedName>
        <fullName evidence="9">Zn(2)-C6 fungal-type domain-containing protein</fullName>
    </recommendedName>
</protein>
<dbReference type="InterPro" id="IPR036864">
    <property type="entry name" value="Zn2-C6_fun-type_DNA-bd_sf"/>
</dbReference>
<feature type="compositionally biased region" description="Basic and acidic residues" evidence="8">
    <location>
        <begin position="607"/>
        <end position="622"/>
    </location>
</feature>
<dbReference type="Proteomes" id="UP001172155">
    <property type="component" value="Unassembled WGS sequence"/>
</dbReference>
<feature type="region of interest" description="Disordered" evidence="8">
    <location>
        <begin position="596"/>
        <end position="698"/>
    </location>
</feature>
<dbReference type="CDD" id="cd12148">
    <property type="entry name" value="fungal_TF_MHR"/>
    <property type="match status" value="1"/>
</dbReference>
<dbReference type="SUPFAM" id="SSF57701">
    <property type="entry name" value="Zn2/Cys6 DNA-binding domain"/>
    <property type="match status" value="1"/>
</dbReference>
<accession>A0AA40F7S0</accession>
<keyword evidence="3" id="KW-0862">Zinc</keyword>
<evidence type="ECO:0000256" key="2">
    <source>
        <dbReference type="ARBA" id="ARBA00022723"/>
    </source>
</evidence>
<keyword evidence="4" id="KW-0805">Transcription regulation</keyword>
<evidence type="ECO:0000256" key="5">
    <source>
        <dbReference type="ARBA" id="ARBA00023125"/>
    </source>
</evidence>
<evidence type="ECO:0000256" key="3">
    <source>
        <dbReference type="ARBA" id="ARBA00022833"/>
    </source>
</evidence>
<feature type="domain" description="Zn(2)-C6 fungal-type" evidence="9">
    <location>
        <begin position="10"/>
        <end position="39"/>
    </location>
</feature>
<dbReference type="InterPro" id="IPR001138">
    <property type="entry name" value="Zn2Cys6_DnaBD"/>
</dbReference>
<gene>
    <name evidence="10" type="ORF">B0T18DRAFT_436543</name>
</gene>
<dbReference type="GO" id="GO:0003677">
    <property type="term" value="F:DNA binding"/>
    <property type="evidence" value="ECO:0007669"/>
    <property type="project" value="UniProtKB-KW"/>
</dbReference>
<reference evidence="10" key="1">
    <citation type="submission" date="2023-06" db="EMBL/GenBank/DDBJ databases">
        <title>Genome-scale phylogeny and comparative genomics of the fungal order Sordariales.</title>
        <authorList>
            <consortium name="Lawrence Berkeley National Laboratory"/>
            <person name="Hensen N."/>
            <person name="Bonometti L."/>
            <person name="Westerberg I."/>
            <person name="Brannstrom I.O."/>
            <person name="Guillou S."/>
            <person name="Cros-Aarteil S."/>
            <person name="Calhoun S."/>
            <person name="Haridas S."/>
            <person name="Kuo A."/>
            <person name="Mondo S."/>
            <person name="Pangilinan J."/>
            <person name="Riley R."/>
            <person name="LaButti K."/>
            <person name="Andreopoulos B."/>
            <person name="Lipzen A."/>
            <person name="Chen C."/>
            <person name="Yanf M."/>
            <person name="Daum C."/>
            <person name="Ng V."/>
            <person name="Clum A."/>
            <person name="Steindorff A."/>
            <person name="Ohm R."/>
            <person name="Martin F."/>
            <person name="Silar P."/>
            <person name="Natvig D."/>
            <person name="Lalanne C."/>
            <person name="Gautier V."/>
            <person name="Ament-velasquez S.L."/>
            <person name="Kruys A."/>
            <person name="Hutchinson M.I."/>
            <person name="Powell A.J."/>
            <person name="Barry K."/>
            <person name="Miller A.N."/>
            <person name="Grigoriev I.V."/>
            <person name="Debuchy R."/>
            <person name="Gladieux P."/>
            <person name="Thoren M.H."/>
            <person name="Johannesson H."/>
        </authorList>
    </citation>
    <scope>NUCLEOTIDE SEQUENCE</scope>
    <source>
        <strain evidence="10">SMH3187-1</strain>
    </source>
</reference>
<organism evidence="10 11">
    <name type="scientific">Schizothecium vesticola</name>
    <dbReference type="NCBI Taxonomy" id="314040"/>
    <lineage>
        <taxon>Eukaryota</taxon>
        <taxon>Fungi</taxon>
        <taxon>Dikarya</taxon>
        <taxon>Ascomycota</taxon>
        <taxon>Pezizomycotina</taxon>
        <taxon>Sordariomycetes</taxon>
        <taxon>Sordariomycetidae</taxon>
        <taxon>Sordariales</taxon>
        <taxon>Schizotheciaceae</taxon>
        <taxon>Schizothecium</taxon>
    </lineage>
</organism>
<dbReference type="GO" id="GO:0000981">
    <property type="term" value="F:DNA-binding transcription factor activity, RNA polymerase II-specific"/>
    <property type="evidence" value="ECO:0007669"/>
    <property type="project" value="InterPro"/>
</dbReference>
<feature type="region of interest" description="Disordered" evidence="8">
    <location>
        <begin position="104"/>
        <end position="128"/>
    </location>
</feature>
<keyword evidence="5" id="KW-0238">DNA-binding</keyword>
<dbReference type="Gene3D" id="4.10.240.10">
    <property type="entry name" value="Zn(2)-C6 fungal-type DNA-binding domain"/>
    <property type="match status" value="1"/>
</dbReference>
<dbReference type="GO" id="GO:0005634">
    <property type="term" value="C:nucleus"/>
    <property type="evidence" value="ECO:0007669"/>
    <property type="project" value="UniProtKB-SubCell"/>
</dbReference>
<feature type="compositionally biased region" description="Low complexity" evidence="8">
    <location>
        <begin position="669"/>
        <end position="689"/>
    </location>
</feature>
<keyword evidence="7" id="KW-0539">Nucleus</keyword>
<evidence type="ECO:0000256" key="1">
    <source>
        <dbReference type="ARBA" id="ARBA00004123"/>
    </source>
</evidence>
<keyword evidence="6" id="KW-0804">Transcription</keyword>
<dbReference type="CDD" id="cd00067">
    <property type="entry name" value="GAL4"/>
    <property type="match status" value="1"/>
</dbReference>
<proteinExistence type="predicted"/>
<keyword evidence="2" id="KW-0479">Metal-binding</keyword>
<dbReference type="PROSITE" id="PS50048">
    <property type="entry name" value="ZN2_CY6_FUNGAL_2"/>
    <property type="match status" value="1"/>
</dbReference>
<dbReference type="Pfam" id="PF00172">
    <property type="entry name" value="Zn_clus"/>
    <property type="match status" value="1"/>
</dbReference>
<dbReference type="PANTHER" id="PTHR31313">
    <property type="entry name" value="TY1 ENHANCER ACTIVATOR"/>
    <property type="match status" value="1"/>
</dbReference>
<sequence length="810" mass="88365">MPRQHLTPNACVVCRKKRTKCDGQLPCRRCRSRGEECSYEDKKWRTKDHLRSEIERLRAEQQQGHAIIQALANNDPGKWEVVQDRMRSEDSPDAIAQWIQATSSLPSTPQRPPRANTAGATLLDGSSPPQMSFLGSAHGMRRDSLSNFTFGNTESPDVARGRFFSAAVPSNHNFPGRLMSDASSEALFGHHDHGLLSMGRSVAFDTDMPPSFHYGSLVRVRQSTPELFQGPLLVSWTTVTPNLQLVQQLVAKFFSSPSSFLHVSKAQFLQDFCDGNQRYCSAALINVILGRVCKLLDCPAQLISQVSFGDAFLGEARRLLSAEPTHAAIPSIQALGLLALTEMGQGNDDEAWDFALESVRSSIPLALQAQSSPPLEGDDKAVWALSFCGGLTVMRLLRLLTGRLEPNAGPLFMRLQPGGGDWGEDAPNLRLERGISLQMQFFAELPACPSIARFLFEITETVHTFSAYNFAKAMTANDLVQAHQKCLGSFSDFTARCSSVLSNTADGLFAHIWYHYCLLSLLRPFVNTTKSLTDGAVPKLRNDDTPRDICERSSEAIICMTSKYQRQYSLKRVFPVLPHMVLSAVLYQLTMAVDPRHASSKPPAARHSIDHGPSRGSSEHSFRPIAFTSPRFPPPASPTLTMQSGRVKRRRASAFAGTTGSVNPPKLQSSASSETSSSESEGSASPFSSPNYNSTESGGCHETNVLPVFTSSPADLFTIGSLQLICMSASHGGAAEAARILRQFGNIEELAGSGMAPEALLARLAVIGVHVREIDDVVHRLHGRVQRDGEVEDCGAEGAVEEVEDSISPR</sequence>
<feature type="compositionally biased region" description="Polar residues" evidence="8">
    <location>
        <begin position="656"/>
        <end position="668"/>
    </location>
</feature>
<evidence type="ECO:0000256" key="6">
    <source>
        <dbReference type="ARBA" id="ARBA00023163"/>
    </source>
</evidence>
<evidence type="ECO:0000256" key="4">
    <source>
        <dbReference type="ARBA" id="ARBA00023015"/>
    </source>
</evidence>
<name>A0AA40F7S0_9PEZI</name>
<evidence type="ECO:0000256" key="7">
    <source>
        <dbReference type="ARBA" id="ARBA00023242"/>
    </source>
</evidence>
<dbReference type="PANTHER" id="PTHR31313:SF4">
    <property type="entry name" value="CONIDIAL DEVELOPMENT PROTEIN FLUFFY"/>
    <property type="match status" value="1"/>
</dbReference>
<dbReference type="PROSITE" id="PS00463">
    <property type="entry name" value="ZN2_CY6_FUNGAL_1"/>
    <property type="match status" value="1"/>
</dbReference>
<dbReference type="SMART" id="SM00066">
    <property type="entry name" value="GAL4"/>
    <property type="match status" value="1"/>
</dbReference>
<dbReference type="GO" id="GO:0008270">
    <property type="term" value="F:zinc ion binding"/>
    <property type="evidence" value="ECO:0007669"/>
    <property type="project" value="InterPro"/>
</dbReference>
<evidence type="ECO:0000256" key="8">
    <source>
        <dbReference type="SAM" id="MobiDB-lite"/>
    </source>
</evidence>
<evidence type="ECO:0000313" key="11">
    <source>
        <dbReference type="Proteomes" id="UP001172155"/>
    </source>
</evidence>
<comment type="subcellular location">
    <subcellularLocation>
        <location evidence="1">Nucleus</location>
    </subcellularLocation>
</comment>
<evidence type="ECO:0000259" key="9">
    <source>
        <dbReference type="PROSITE" id="PS50048"/>
    </source>
</evidence>
<comment type="caution">
    <text evidence="10">The sequence shown here is derived from an EMBL/GenBank/DDBJ whole genome shotgun (WGS) entry which is preliminary data.</text>
</comment>
<keyword evidence="11" id="KW-1185">Reference proteome</keyword>
<evidence type="ECO:0000313" key="10">
    <source>
        <dbReference type="EMBL" id="KAK0752557.1"/>
    </source>
</evidence>